<sequence>MRCLSISHHPRTACGYSRFLSIFYIRHKLPKANSKLQLESGRGRYQVMEERIISSPTPEPKVLEDVTELMQNIQSRLPVKAAVRTSVLSKSWLHAWSTIPTLKFYLPKNQKTKQLKLVYFENTLIRYLRDNIPIERFDLKIRDHSQQHASLVENWIRCVASRTCLKELSLTINFYSFNLPEEILSRENLTKISLSELLDNILSSCRLLVKIELKRSSQDLKTIKVKSLPCLNELEIVTEGKGVPSVEISNVPNIRFFSCNLIDLRMHRALFNQAHSISLGSSVTELWLGGPGLVRDDASLDIIKSGFPFLESLTLSMRCWTLQSFHFTCASIKRFSLQNFGDRLINIQVNAPKLLSFRLHGYTMPSLSFPVSNTLKDITFDLCLSRNTCASFFLKMREGLELSLSSKYHVYIKSHIPFLPFDMDVLDDLKASLHFPPATNVETLMFVTSFDECLWEENSPFLDAFFEICHPKLVSAKLLLREVLERNTTTTMANWRHYLKNFQIRSRHSYAVFKLEWSNS</sequence>
<dbReference type="SUPFAM" id="SSF81383">
    <property type="entry name" value="F-box domain"/>
    <property type="match status" value="1"/>
</dbReference>
<reference evidence="1" key="1">
    <citation type="submission" date="2023-04" db="EMBL/GenBank/DDBJ databases">
        <authorList>
            <person name="Vijverberg K."/>
            <person name="Xiong W."/>
            <person name="Schranz E."/>
        </authorList>
    </citation>
    <scope>NUCLEOTIDE SEQUENCE</scope>
</reference>
<accession>A0AA35VI20</accession>
<name>A0AA35VI20_LACSI</name>
<proteinExistence type="predicted"/>
<evidence type="ECO:0008006" key="3">
    <source>
        <dbReference type="Google" id="ProtNLM"/>
    </source>
</evidence>
<dbReference type="EMBL" id="OX465086">
    <property type="protein sequence ID" value="CAI9263362.1"/>
    <property type="molecule type" value="Genomic_DNA"/>
</dbReference>
<protein>
    <recommendedName>
        <fullName evidence="3">FBD domain-containing protein</fullName>
    </recommendedName>
</protein>
<organism evidence="1 2">
    <name type="scientific">Lactuca saligna</name>
    <name type="common">Willowleaf lettuce</name>
    <dbReference type="NCBI Taxonomy" id="75948"/>
    <lineage>
        <taxon>Eukaryota</taxon>
        <taxon>Viridiplantae</taxon>
        <taxon>Streptophyta</taxon>
        <taxon>Embryophyta</taxon>
        <taxon>Tracheophyta</taxon>
        <taxon>Spermatophyta</taxon>
        <taxon>Magnoliopsida</taxon>
        <taxon>eudicotyledons</taxon>
        <taxon>Gunneridae</taxon>
        <taxon>Pentapetalae</taxon>
        <taxon>asterids</taxon>
        <taxon>campanulids</taxon>
        <taxon>Asterales</taxon>
        <taxon>Asteraceae</taxon>
        <taxon>Cichorioideae</taxon>
        <taxon>Cichorieae</taxon>
        <taxon>Lactucinae</taxon>
        <taxon>Lactuca</taxon>
    </lineage>
</organism>
<dbReference type="AlphaFoldDB" id="A0AA35VI20"/>
<dbReference type="PANTHER" id="PTHR31293:SF12">
    <property type="entry name" value="RNI-LIKE SUPERFAMILY PROTEIN"/>
    <property type="match status" value="1"/>
</dbReference>
<dbReference type="PANTHER" id="PTHR31293">
    <property type="entry name" value="RNI-LIKE SUPERFAMILY PROTEIN"/>
    <property type="match status" value="1"/>
</dbReference>
<dbReference type="Proteomes" id="UP001177003">
    <property type="component" value="Chromosome 0"/>
</dbReference>
<gene>
    <name evidence="1" type="ORF">LSALG_LOCUS4055</name>
</gene>
<dbReference type="InterPro" id="IPR055294">
    <property type="entry name" value="FBL60-like"/>
</dbReference>
<evidence type="ECO:0000313" key="2">
    <source>
        <dbReference type="Proteomes" id="UP001177003"/>
    </source>
</evidence>
<keyword evidence="2" id="KW-1185">Reference proteome</keyword>
<evidence type="ECO:0000313" key="1">
    <source>
        <dbReference type="EMBL" id="CAI9263362.1"/>
    </source>
</evidence>
<dbReference type="InterPro" id="IPR036047">
    <property type="entry name" value="F-box-like_dom_sf"/>
</dbReference>